<evidence type="ECO:0000256" key="5">
    <source>
        <dbReference type="ARBA" id="ARBA00022801"/>
    </source>
</evidence>
<comment type="pathway">
    <text evidence="8">Amino-sugar metabolism; N-acetylneuraminate degradation; D-fructose 6-phosphate from N-acetylneuraminate: step 4/5.</text>
</comment>
<dbReference type="NCBIfam" id="TIGR00221">
    <property type="entry name" value="nagA"/>
    <property type="match status" value="1"/>
</dbReference>
<feature type="active site" description="Proton donor/acceptor" evidence="9">
    <location>
        <position position="324"/>
    </location>
</feature>
<evidence type="ECO:0000259" key="13">
    <source>
        <dbReference type="Pfam" id="PF01979"/>
    </source>
</evidence>
<gene>
    <name evidence="14" type="ORF">GCM10017771_49200</name>
</gene>
<feature type="domain" description="Amidohydrolase-related" evidence="13">
    <location>
        <begin position="105"/>
        <end position="431"/>
    </location>
</feature>
<comment type="catalytic activity">
    <reaction evidence="7">
        <text>N-acetyl-D-glucosamine 6-phosphate + H2O = D-glucosamine 6-phosphate + acetate</text>
        <dbReference type="Rhea" id="RHEA:22936"/>
        <dbReference type="ChEBI" id="CHEBI:15377"/>
        <dbReference type="ChEBI" id="CHEBI:30089"/>
        <dbReference type="ChEBI" id="CHEBI:57513"/>
        <dbReference type="ChEBI" id="CHEBI:58725"/>
        <dbReference type="EC" id="3.5.1.25"/>
    </reaction>
</comment>
<evidence type="ECO:0000256" key="12">
    <source>
        <dbReference type="SAM" id="MobiDB-lite"/>
    </source>
</evidence>
<dbReference type="GO" id="GO:0046872">
    <property type="term" value="F:metal ion binding"/>
    <property type="evidence" value="ECO:0007669"/>
    <property type="project" value="UniProtKB-KW"/>
</dbReference>
<evidence type="ECO:0000313" key="14">
    <source>
        <dbReference type="EMBL" id="GHE32389.1"/>
    </source>
</evidence>
<keyword evidence="6" id="KW-0119">Carbohydrate metabolism</keyword>
<comment type="caution">
    <text evidence="14">The sequence shown here is derived from an EMBL/GenBank/DDBJ whole genome shotgun (WGS) entry which is preliminary data.</text>
</comment>
<evidence type="ECO:0000256" key="4">
    <source>
        <dbReference type="ARBA" id="ARBA00022723"/>
    </source>
</evidence>
<evidence type="ECO:0000256" key="2">
    <source>
        <dbReference type="ARBA" id="ARBA00011899"/>
    </source>
</evidence>
<dbReference type="PANTHER" id="PTHR11113:SF14">
    <property type="entry name" value="N-ACETYLGLUCOSAMINE-6-PHOSPHATE DEACETYLASE"/>
    <property type="match status" value="1"/>
</dbReference>
<dbReference type="GO" id="GO:0008448">
    <property type="term" value="F:N-acetylglucosamine-6-phosphate deacetylase activity"/>
    <property type="evidence" value="ECO:0007669"/>
    <property type="project" value="UniProtKB-EC"/>
</dbReference>
<feature type="binding site" evidence="10">
    <location>
        <position position="301"/>
    </location>
    <ligand>
        <name>substrate</name>
    </ligand>
</feature>
<feature type="binding site" evidence="11">
    <location>
        <position position="245"/>
    </location>
    <ligand>
        <name>Zn(2+)</name>
        <dbReference type="ChEBI" id="CHEBI:29105"/>
    </ligand>
</feature>
<dbReference type="Pfam" id="PF01979">
    <property type="entry name" value="Amidohydro_1"/>
    <property type="match status" value="1"/>
</dbReference>
<dbReference type="CDD" id="cd00854">
    <property type="entry name" value="NagA"/>
    <property type="match status" value="1"/>
</dbReference>
<sequence>MPTHQDLSDAGPGGMPKRAALSAAGPGSMPKGARGSVESAATAAWARQAPTHPQPPLNAPYVLEGATVVLPTGPVQNGRVIIDGTQITTTAPENAPTIDVRNHWLLPGFVDIHNHGGGGASFTSGTVEDVLKGIHTHRTHGTTTLVASTVTGDMDGLVQRAGLLSELAEQGDVAGIHFEGPFISPCRKGAHSEELLRDPDPADVRRLIDAARGRAAMVTLATELPGGLDSVRLLAEHGVIAAIGHTDATYEQTVQAIDAGATVATHLFNAMPPLGHREPGPIAALLEDERITVELINDGTHLHPASLQLAFRHAGADRVAFITDAMDAAGFGDGRYWLGPLEAEVADGVARLVESGTIAGSTLTLDRAFKRAVTLDHLPVKDVVAALSANPAKLLGMYDRVGSLEPGKDADLVLLDADFDVKGVMRKGEWVVDPQLN</sequence>
<comment type="cofactor">
    <cofactor evidence="11">
        <name>a divalent metal cation</name>
        <dbReference type="ChEBI" id="CHEBI:60240"/>
    </cofactor>
    <text evidence="11">Binds 1 divalent metal cation per subunit.</text>
</comment>
<keyword evidence="5" id="KW-0378">Hydrolase</keyword>
<evidence type="ECO:0000256" key="6">
    <source>
        <dbReference type="ARBA" id="ARBA00023277"/>
    </source>
</evidence>
<keyword evidence="4 11" id="KW-0479">Metal-binding</keyword>
<name>A0A918Z0F4_9ACTN</name>
<keyword evidence="15" id="KW-1185">Reference proteome</keyword>
<feature type="binding site" evidence="10">
    <location>
        <position position="277"/>
    </location>
    <ligand>
        <name>substrate</name>
    </ligand>
</feature>
<reference evidence="14" key="2">
    <citation type="submission" date="2020-09" db="EMBL/GenBank/DDBJ databases">
        <authorList>
            <person name="Sun Q."/>
            <person name="Zhou Y."/>
        </authorList>
    </citation>
    <scope>NUCLEOTIDE SEQUENCE</scope>
    <source>
        <strain evidence="14">CGMCC 4.7403</strain>
    </source>
</reference>
<feature type="compositionally biased region" description="Low complexity" evidence="12">
    <location>
        <begin position="40"/>
        <end position="49"/>
    </location>
</feature>
<dbReference type="Proteomes" id="UP000603227">
    <property type="component" value="Unassembled WGS sequence"/>
</dbReference>
<evidence type="ECO:0000256" key="11">
    <source>
        <dbReference type="PIRSR" id="PIRSR038994-3"/>
    </source>
</evidence>
<evidence type="ECO:0000313" key="15">
    <source>
        <dbReference type="Proteomes" id="UP000603227"/>
    </source>
</evidence>
<feature type="binding site" evidence="10">
    <location>
        <begin position="269"/>
        <end position="270"/>
    </location>
    <ligand>
        <name>substrate</name>
    </ligand>
</feature>
<dbReference type="AlphaFoldDB" id="A0A918Z0F4"/>
<evidence type="ECO:0000256" key="9">
    <source>
        <dbReference type="PIRSR" id="PIRSR038994-1"/>
    </source>
</evidence>
<comment type="similarity">
    <text evidence="1">Belongs to the metallo-dependent hydrolases superfamily. NagA family.</text>
</comment>
<dbReference type="SUPFAM" id="SSF51338">
    <property type="entry name" value="Composite domain of metallo-dependent hydrolases"/>
    <property type="match status" value="1"/>
</dbReference>
<evidence type="ECO:0000256" key="10">
    <source>
        <dbReference type="PIRSR" id="PIRSR038994-2"/>
    </source>
</evidence>
<dbReference type="InterPro" id="IPR003764">
    <property type="entry name" value="GlcNAc_6-P_deAcase"/>
</dbReference>
<dbReference type="Gene3D" id="3.20.20.140">
    <property type="entry name" value="Metal-dependent hydrolases"/>
    <property type="match status" value="1"/>
</dbReference>
<evidence type="ECO:0000256" key="3">
    <source>
        <dbReference type="ARBA" id="ARBA00018029"/>
    </source>
</evidence>
<dbReference type="EMBL" id="BNAT01000017">
    <property type="protein sequence ID" value="GHE32389.1"/>
    <property type="molecule type" value="Genomic_DNA"/>
</dbReference>
<feature type="binding site" evidence="10">
    <location>
        <position position="190"/>
    </location>
    <ligand>
        <name>substrate</name>
    </ligand>
</feature>
<dbReference type="SUPFAM" id="SSF51556">
    <property type="entry name" value="Metallo-dependent hydrolases"/>
    <property type="match status" value="1"/>
</dbReference>
<evidence type="ECO:0000256" key="7">
    <source>
        <dbReference type="ARBA" id="ARBA00047647"/>
    </source>
</evidence>
<organism evidence="14 15">
    <name type="scientific">Streptomyces capitiformicae</name>
    <dbReference type="NCBI Taxonomy" id="2014920"/>
    <lineage>
        <taxon>Bacteria</taxon>
        <taxon>Bacillati</taxon>
        <taxon>Actinomycetota</taxon>
        <taxon>Actinomycetes</taxon>
        <taxon>Kitasatosporales</taxon>
        <taxon>Streptomycetaceae</taxon>
        <taxon>Streptomyces</taxon>
    </lineage>
</organism>
<feature type="binding site" evidence="10">
    <location>
        <begin position="358"/>
        <end position="360"/>
    </location>
    <ligand>
        <name>substrate</name>
    </ligand>
</feature>
<accession>A0A918Z0F4</accession>
<dbReference type="Gene3D" id="2.30.40.10">
    <property type="entry name" value="Urease, subunit C, domain 1"/>
    <property type="match status" value="1"/>
</dbReference>
<dbReference type="EC" id="3.5.1.25" evidence="2"/>
<evidence type="ECO:0000256" key="1">
    <source>
        <dbReference type="ARBA" id="ARBA00010716"/>
    </source>
</evidence>
<feature type="binding site" evidence="11">
    <location>
        <position position="266"/>
    </location>
    <ligand>
        <name>Zn(2+)</name>
        <dbReference type="ChEBI" id="CHEBI:29105"/>
    </ligand>
</feature>
<feature type="binding site" evidence="11">
    <location>
        <position position="179"/>
    </location>
    <ligand>
        <name>Zn(2+)</name>
        <dbReference type="ChEBI" id="CHEBI:29105"/>
    </ligand>
</feature>
<dbReference type="GO" id="GO:0006046">
    <property type="term" value="P:N-acetylglucosamine catabolic process"/>
    <property type="evidence" value="ECO:0007669"/>
    <property type="project" value="TreeGrafter"/>
</dbReference>
<dbReference type="PANTHER" id="PTHR11113">
    <property type="entry name" value="N-ACETYLGLUCOSAMINE-6-PHOSPHATE DEACETYLASE"/>
    <property type="match status" value="1"/>
</dbReference>
<evidence type="ECO:0000256" key="8">
    <source>
        <dbReference type="ARBA" id="ARBA00060590"/>
    </source>
</evidence>
<reference evidence="14" key="1">
    <citation type="journal article" date="2014" name="Int. J. Syst. Evol. Microbiol.">
        <title>Complete genome sequence of Corynebacterium casei LMG S-19264T (=DSM 44701T), isolated from a smear-ripened cheese.</title>
        <authorList>
            <consortium name="US DOE Joint Genome Institute (JGI-PGF)"/>
            <person name="Walter F."/>
            <person name="Albersmeier A."/>
            <person name="Kalinowski J."/>
            <person name="Ruckert C."/>
        </authorList>
    </citation>
    <scope>NUCLEOTIDE SEQUENCE</scope>
    <source>
        <strain evidence="14">CGMCC 4.7403</strain>
    </source>
</reference>
<dbReference type="InterPro" id="IPR011059">
    <property type="entry name" value="Metal-dep_hydrolase_composite"/>
</dbReference>
<dbReference type="FunFam" id="3.20.20.140:FF:000004">
    <property type="entry name" value="N-acetylglucosamine-6-phosphate deacetylase"/>
    <property type="match status" value="1"/>
</dbReference>
<dbReference type="InterPro" id="IPR032466">
    <property type="entry name" value="Metal_Hydrolase"/>
</dbReference>
<proteinExistence type="inferred from homology"/>
<dbReference type="InterPro" id="IPR006680">
    <property type="entry name" value="Amidohydro-rel"/>
</dbReference>
<protein>
    <recommendedName>
        <fullName evidence="3">N-acetylglucosamine-6-phosphate deacetylase</fullName>
        <ecNumber evidence="2">3.5.1.25</ecNumber>
    </recommendedName>
</protein>
<feature type="region of interest" description="Disordered" evidence="12">
    <location>
        <begin position="1"/>
        <end position="58"/>
    </location>
</feature>
<dbReference type="PIRSF" id="PIRSF038994">
    <property type="entry name" value="NagA"/>
    <property type="match status" value="1"/>
</dbReference>